<dbReference type="InterPro" id="IPR050951">
    <property type="entry name" value="Retrovirus_Pol_polyprotein"/>
</dbReference>
<feature type="chain" id="PRO_5044814189" description="Reverse transcriptase/retrotransposon-derived protein RNase H-like domain-containing protein" evidence="2">
    <location>
        <begin position="25"/>
        <end position="118"/>
    </location>
</feature>
<name>A0ABD0YWE7_9HEMI</name>
<dbReference type="EMBL" id="JBFDAA010000008">
    <property type="protein sequence ID" value="KAL1129523.1"/>
    <property type="molecule type" value="Genomic_DNA"/>
</dbReference>
<gene>
    <name evidence="4" type="ORF">AAG570_012468</name>
</gene>
<dbReference type="Proteomes" id="UP001558652">
    <property type="component" value="Unassembled WGS sequence"/>
</dbReference>
<keyword evidence="2" id="KW-0732">Signal</keyword>
<dbReference type="Gene3D" id="3.10.20.370">
    <property type="match status" value="1"/>
</dbReference>
<feature type="signal peptide" evidence="2">
    <location>
        <begin position="1"/>
        <end position="24"/>
    </location>
</feature>
<feature type="domain" description="Reverse transcriptase/retrotransposon-derived protein RNase H-like" evidence="3">
    <location>
        <begin position="38"/>
        <end position="118"/>
    </location>
</feature>
<dbReference type="Pfam" id="PF17919">
    <property type="entry name" value="RT_RNaseH_2"/>
    <property type="match status" value="1"/>
</dbReference>
<dbReference type="GO" id="GO:0003824">
    <property type="term" value="F:catalytic activity"/>
    <property type="evidence" value="ECO:0007669"/>
    <property type="project" value="UniProtKB-KW"/>
</dbReference>
<dbReference type="SUPFAM" id="SSF56672">
    <property type="entry name" value="DNA/RNA polymerases"/>
    <property type="match status" value="1"/>
</dbReference>
<protein>
    <recommendedName>
        <fullName evidence="3">Reverse transcriptase/retrotransposon-derived protein RNase H-like domain-containing protein</fullName>
    </recommendedName>
</protein>
<evidence type="ECO:0000259" key="3">
    <source>
        <dbReference type="Pfam" id="PF17919"/>
    </source>
</evidence>
<dbReference type="GO" id="GO:0071897">
    <property type="term" value="P:DNA biosynthetic process"/>
    <property type="evidence" value="ECO:0007669"/>
    <property type="project" value="UniProtKB-ARBA"/>
</dbReference>
<proteinExistence type="predicted"/>
<reference evidence="4 5" key="1">
    <citation type="submission" date="2024-07" db="EMBL/GenBank/DDBJ databases">
        <title>Chromosome-level genome assembly of the water stick insect Ranatra chinensis (Heteroptera: Nepidae).</title>
        <authorList>
            <person name="Liu X."/>
        </authorList>
    </citation>
    <scope>NUCLEOTIDE SEQUENCE [LARGE SCALE GENOMIC DNA]</scope>
    <source>
        <strain evidence="4">Cailab_2021Rc</strain>
        <tissue evidence="4">Muscle</tissue>
    </source>
</reference>
<dbReference type="InterPro" id="IPR041577">
    <property type="entry name" value="RT_RNaseH_2"/>
</dbReference>
<dbReference type="InterPro" id="IPR043502">
    <property type="entry name" value="DNA/RNA_pol_sf"/>
</dbReference>
<evidence type="ECO:0000256" key="1">
    <source>
        <dbReference type="ARBA" id="ARBA00023268"/>
    </source>
</evidence>
<organism evidence="4 5">
    <name type="scientific">Ranatra chinensis</name>
    <dbReference type="NCBI Taxonomy" id="642074"/>
    <lineage>
        <taxon>Eukaryota</taxon>
        <taxon>Metazoa</taxon>
        <taxon>Ecdysozoa</taxon>
        <taxon>Arthropoda</taxon>
        <taxon>Hexapoda</taxon>
        <taxon>Insecta</taxon>
        <taxon>Pterygota</taxon>
        <taxon>Neoptera</taxon>
        <taxon>Paraneoptera</taxon>
        <taxon>Hemiptera</taxon>
        <taxon>Heteroptera</taxon>
        <taxon>Panheteroptera</taxon>
        <taxon>Nepomorpha</taxon>
        <taxon>Nepidae</taxon>
        <taxon>Ranatrinae</taxon>
        <taxon>Ranatra</taxon>
    </lineage>
</organism>
<evidence type="ECO:0000313" key="5">
    <source>
        <dbReference type="Proteomes" id="UP001558652"/>
    </source>
</evidence>
<keyword evidence="1" id="KW-0511">Multifunctional enzyme</keyword>
<evidence type="ECO:0000313" key="4">
    <source>
        <dbReference type="EMBL" id="KAL1129523.1"/>
    </source>
</evidence>
<dbReference type="PANTHER" id="PTHR37984">
    <property type="entry name" value="PROTEIN CBG26694"/>
    <property type="match status" value="1"/>
</dbReference>
<dbReference type="PANTHER" id="PTHR37984:SF5">
    <property type="entry name" value="PROTEIN NYNRIN-LIKE"/>
    <property type="match status" value="1"/>
</dbReference>
<sequence length="118" mass="13400">MSRRYGQSWAWWAIIGATFRVWDGRVELTKEGTKFVVTDDMRDALVWTRTRLCEDPVLRFPNFSLSSVINTDTSQVTVGVVLSQVDSGRDRPVAYASQKLTPAKSRYSTIERELLGVV</sequence>
<evidence type="ECO:0000256" key="2">
    <source>
        <dbReference type="SAM" id="SignalP"/>
    </source>
</evidence>
<accession>A0ABD0YWE7</accession>
<keyword evidence="5" id="KW-1185">Reference proteome</keyword>
<comment type="caution">
    <text evidence="4">The sequence shown here is derived from an EMBL/GenBank/DDBJ whole genome shotgun (WGS) entry which is preliminary data.</text>
</comment>
<dbReference type="AlphaFoldDB" id="A0ABD0YWE7"/>